<comment type="caution">
    <text evidence="3">The sequence shown here is derived from an EMBL/GenBank/DDBJ whole genome shotgun (WGS) entry which is preliminary data.</text>
</comment>
<evidence type="ECO:0000313" key="3">
    <source>
        <dbReference type="EMBL" id="KAA0977833.1"/>
    </source>
</evidence>
<feature type="domain" description="DUF1648" evidence="2">
    <location>
        <begin position="30"/>
        <end position="76"/>
    </location>
</feature>
<dbReference type="Proteomes" id="UP000323856">
    <property type="component" value="Unassembled WGS sequence"/>
</dbReference>
<evidence type="ECO:0000259" key="2">
    <source>
        <dbReference type="Pfam" id="PF07853"/>
    </source>
</evidence>
<sequence>MTMHDPTADTLPPLRGRHWPWFFFSAALMLLGACALLGVRAYAGLPDSVPTHWGADRLPDEFSAKSIGTVFMPLFIGAAVVVFLAFLAGVLGAMLPPAPEASAWKSIGRIAMIRSTAMLMGLIGLGIVTVVSDGFLAGIHGGISMPMWPLAIGSALLLPLAVLVYWLGARWGRARATDLGLAPTDDEACEEALWISGILYNNPADPAILVPQRSGMGSGSTINVGDRTGKFIATGLVVIMSAFVLSMALVSS</sequence>
<keyword evidence="1" id="KW-1133">Transmembrane helix</keyword>
<feature type="transmembrane region" description="Helical" evidence="1">
    <location>
        <begin position="116"/>
        <end position="141"/>
    </location>
</feature>
<reference evidence="3 4" key="1">
    <citation type="submission" date="2019-07" db="EMBL/GenBank/DDBJ databases">
        <title>Analysis of the biochemical properties, biological activity and biotechnological potential of siderophores and biosurfactants produced by Antarctic psychrotolerant bacteria.</title>
        <authorList>
            <person name="Styczynski M."/>
            <person name="Krucon T."/>
            <person name="Decewicz P."/>
            <person name="Dziewit L."/>
        </authorList>
    </citation>
    <scope>NUCLEOTIDE SEQUENCE [LARGE SCALE GENOMIC DNA]</scope>
    <source>
        <strain evidence="3 4">ANT_H27</strain>
    </source>
</reference>
<dbReference type="EMBL" id="VOBL01000005">
    <property type="protein sequence ID" value="KAA0977833.1"/>
    <property type="molecule type" value="Genomic_DNA"/>
</dbReference>
<gene>
    <name evidence="3" type="ORF">FQ154_06120</name>
</gene>
<feature type="transmembrane region" description="Helical" evidence="1">
    <location>
        <begin position="231"/>
        <end position="250"/>
    </location>
</feature>
<feature type="transmembrane region" description="Helical" evidence="1">
    <location>
        <begin position="70"/>
        <end position="95"/>
    </location>
</feature>
<dbReference type="OrthoDB" id="9808690at2"/>
<accession>A0A5B0EG05</accession>
<keyword evidence="1" id="KW-0812">Transmembrane</keyword>
<dbReference type="InterPro" id="IPR012867">
    <property type="entry name" value="DUF1648"/>
</dbReference>
<protein>
    <submittedName>
        <fullName evidence="3">DUF1648 domain-containing protein</fullName>
    </submittedName>
</protein>
<name>A0A5B0EG05_9MICC</name>
<feature type="transmembrane region" description="Helical" evidence="1">
    <location>
        <begin position="147"/>
        <end position="167"/>
    </location>
</feature>
<proteinExistence type="predicted"/>
<dbReference type="RefSeq" id="WP_149619039.1">
    <property type="nucleotide sequence ID" value="NZ_VOBL01000005.1"/>
</dbReference>
<feature type="transmembrane region" description="Helical" evidence="1">
    <location>
        <begin position="21"/>
        <end position="43"/>
    </location>
</feature>
<dbReference type="Pfam" id="PF07853">
    <property type="entry name" value="DUF1648"/>
    <property type="match status" value="1"/>
</dbReference>
<organism evidence="3 4">
    <name type="scientific">Paeniglutamicibacter gangotriensis</name>
    <dbReference type="NCBI Taxonomy" id="254787"/>
    <lineage>
        <taxon>Bacteria</taxon>
        <taxon>Bacillati</taxon>
        <taxon>Actinomycetota</taxon>
        <taxon>Actinomycetes</taxon>
        <taxon>Micrococcales</taxon>
        <taxon>Micrococcaceae</taxon>
        <taxon>Paeniglutamicibacter</taxon>
    </lineage>
</organism>
<evidence type="ECO:0000313" key="4">
    <source>
        <dbReference type="Proteomes" id="UP000323856"/>
    </source>
</evidence>
<evidence type="ECO:0000256" key="1">
    <source>
        <dbReference type="SAM" id="Phobius"/>
    </source>
</evidence>
<dbReference type="AlphaFoldDB" id="A0A5B0EG05"/>
<keyword evidence="1" id="KW-0472">Membrane</keyword>